<feature type="domain" description="PpiC" evidence="1">
    <location>
        <begin position="121"/>
        <end position="231"/>
    </location>
</feature>
<dbReference type="InterPro" id="IPR050245">
    <property type="entry name" value="PrsA_foldase"/>
</dbReference>
<name>A0A381ZC54_9ZZZZ</name>
<dbReference type="Pfam" id="PF00639">
    <property type="entry name" value="Rotamase"/>
    <property type="match status" value="1"/>
</dbReference>
<organism evidence="2">
    <name type="scientific">marine metagenome</name>
    <dbReference type="NCBI Taxonomy" id="408172"/>
    <lineage>
        <taxon>unclassified sequences</taxon>
        <taxon>metagenomes</taxon>
        <taxon>ecological metagenomes</taxon>
    </lineage>
</organism>
<evidence type="ECO:0000259" key="1">
    <source>
        <dbReference type="PROSITE" id="PS50198"/>
    </source>
</evidence>
<dbReference type="PROSITE" id="PS51257">
    <property type="entry name" value="PROKAR_LIPOPROTEIN"/>
    <property type="match status" value="1"/>
</dbReference>
<dbReference type="SUPFAM" id="SSF54534">
    <property type="entry name" value="FKBP-like"/>
    <property type="match status" value="1"/>
</dbReference>
<dbReference type="Gene3D" id="3.10.50.40">
    <property type="match status" value="1"/>
</dbReference>
<protein>
    <recommendedName>
        <fullName evidence="1">PpiC domain-containing protein</fullName>
    </recommendedName>
</protein>
<dbReference type="InterPro" id="IPR000297">
    <property type="entry name" value="PPIase_PpiC"/>
</dbReference>
<dbReference type="InterPro" id="IPR046357">
    <property type="entry name" value="PPIase_dom_sf"/>
</dbReference>
<dbReference type="PANTHER" id="PTHR47245:SF2">
    <property type="entry name" value="PEPTIDYL-PROLYL CIS-TRANS ISOMERASE HP_0175-RELATED"/>
    <property type="match status" value="1"/>
</dbReference>
<dbReference type="AlphaFoldDB" id="A0A381ZC54"/>
<sequence length="424" mass="48567">MNRFTIITSLTATLFFFSCGDSSSSTVVVTIDGNKLRSNEFFSSISRTEYYKLKTPIRREKILEFATIRLAAQEARLRNINLTQEALYSLATKKNQLFINLLIKEVINPELLADSVAYEIHELLKIERFVREIVIFHKFSLGHVAERTPVEAQKLANIALKRLRSKNINFDEAVSIYTTMPSLKLRNGEVGYLPYGEYPKNYNDAIWAAPEDTIIGPIKTKYGYHIVEVGEIKEIATTNTVETVEKAISNGKYDVFSENMDRFAKNLRGSYNCNLDTLAVIGLWQKIEAGSDYKKMTFNDLSDIAYDRPIATCDGEELSLNWFVDQSNRHGQINVAVVHAPIALIKNLMDIMNRFLTVRWVSDNDNINKKHLHEKVRAIETILLKEAYVQKELEITPQLSESVLFNRLLLNHEIVVNEKFIDNN</sequence>
<dbReference type="PANTHER" id="PTHR47245">
    <property type="entry name" value="PEPTIDYLPROLYL ISOMERASE"/>
    <property type="match status" value="1"/>
</dbReference>
<reference evidence="2" key="1">
    <citation type="submission" date="2018-05" db="EMBL/GenBank/DDBJ databases">
        <authorList>
            <person name="Lanie J.A."/>
            <person name="Ng W.-L."/>
            <person name="Kazmierczak K.M."/>
            <person name="Andrzejewski T.M."/>
            <person name="Davidsen T.M."/>
            <person name="Wayne K.J."/>
            <person name="Tettelin H."/>
            <person name="Glass J.I."/>
            <person name="Rusch D."/>
            <person name="Podicherti R."/>
            <person name="Tsui H.-C.T."/>
            <person name="Winkler M.E."/>
        </authorList>
    </citation>
    <scope>NUCLEOTIDE SEQUENCE</scope>
</reference>
<dbReference type="PROSITE" id="PS50198">
    <property type="entry name" value="PPIC_PPIASE_2"/>
    <property type="match status" value="1"/>
</dbReference>
<accession>A0A381ZC54</accession>
<dbReference type="GO" id="GO:0003755">
    <property type="term" value="F:peptidyl-prolyl cis-trans isomerase activity"/>
    <property type="evidence" value="ECO:0007669"/>
    <property type="project" value="InterPro"/>
</dbReference>
<proteinExistence type="predicted"/>
<gene>
    <name evidence="2" type="ORF">METZ01_LOCUS139375</name>
</gene>
<evidence type="ECO:0000313" key="2">
    <source>
        <dbReference type="EMBL" id="SVA86521.1"/>
    </source>
</evidence>
<dbReference type="EMBL" id="UINC01020651">
    <property type="protein sequence ID" value="SVA86521.1"/>
    <property type="molecule type" value="Genomic_DNA"/>
</dbReference>